<gene>
    <name evidence="3" type="ORF">VR44_07885</name>
</gene>
<keyword evidence="4" id="KW-1185">Reference proteome</keyword>
<accession>A0A0F4JQS6</accession>
<evidence type="ECO:0000256" key="1">
    <source>
        <dbReference type="SAM" id="MobiDB-lite"/>
    </source>
</evidence>
<reference evidence="3 4" key="1">
    <citation type="submission" date="2015-02" db="EMBL/GenBank/DDBJ databases">
        <authorList>
            <person name="Ju K.-S."/>
            <person name="Doroghazi J.R."/>
            <person name="Metcalf W."/>
        </authorList>
    </citation>
    <scope>NUCLEOTIDE SEQUENCE [LARGE SCALE GENOMIC DNA]</scope>
    <source>
        <strain evidence="3 4">NRRL ISP-5550</strain>
    </source>
</reference>
<sequence>MNLHAHKGTRRSRARSRVLLASLAAAAALTGPLVATAPAASAAGPRPSDPAPSAPGKQRTPAGQQTPAKQRPPAGDQRRDPDRDHDEDPGREHGKDDHPHKRKPAAVAHGLRQFTSDNTFTPPAGVTSVFVQAWG</sequence>
<name>A0A0F4JQS6_9ACTN</name>
<evidence type="ECO:0000313" key="4">
    <source>
        <dbReference type="Proteomes" id="UP000033551"/>
    </source>
</evidence>
<feature type="signal peptide" evidence="2">
    <location>
        <begin position="1"/>
        <end position="42"/>
    </location>
</feature>
<proteinExistence type="predicted"/>
<evidence type="ECO:0000313" key="3">
    <source>
        <dbReference type="EMBL" id="KJY36530.1"/>
    </source>
</evidence>
<feature type="compositionally biased region" description="Basic and acidic residues" evidence="1">
    <location>
        <begin position="76"/>
        <end position="99"/>
    </location>
</feature>
<keyword evidence="2" id="KW-0732">Signal</keyword>
<dbReference type="EMBL" id="JZWV01000154">
    <property type="protein sequence ID" value="KJY36530.1"/>
    <property type="molecule type" value="Genomic_DNA"/>
</dbReference>
<feature type="region of interest" description="Disordered" evidence="1">
    <location>
        <begin position="37"/>
        <end position="124"/>
    </location>
</feature>
<organism evidence="3 4">
    <name type="scientific">Streptomyces katrae</name>
    <dbReference type="NCBI Taxonomy" id="68223"/>
    <lineage>
        <taxon>Bacteria</taxon>
        <taxon>Bacillati</taxon>
        <taxon>Actinomycetota</taxon>
        <taxon>Actinomycetes</taxon>
        <taxon>Kitasatosporales</taxon>
        <taxon>Streptomycetaceae</taxon>
        <taxon>Streptomyces</taxon>
    </lineage>
</organism>
<feature type="chain" id="PRO_5002471267" evidence="2">
    <location>
        <begin position="43"/>
        <end position="135"/>
    </location>
</feature>
<dbReference type="STRING" id="68223.GCA_002028425_06428"/>
<feature type="non-terminal residue" evidence="3">
    <location>
        <position position="135"/>
    </location>
</feature>
<dbReference type="Proteomes" id="UP000033551">
    <property type="component" value="Unassembled WGS sequence"/>
</dbReference>
<evidence type="ECO:0000256" key="2">
    <source>
        <dbReference type="SAM" id="SignalP"/>
    </source>
</evidence>
<comment type="caution">
    <text evidence="3">The sequence shown here is derived from an EMBL/GenBank/DDBJ whole genome shotgun (WGS) entry which is preliminary data.</text>
</comment>
<feature type="compositionally biased region" description="Low complexity" evidence="1">
    <location>
        <begin position="37"/>
        <end position="46"/>
    </location>
</feature>
<dbReference type="AlphaFoldDB" id="A0A0F4JQS6"/>
<protein>
    <submittedName>
        <fullName evidence="3">Uncharacterized protein</fullName>
    </submittedName>
</protein>